<dbReference type="PANTHER" id="PTHR23150:SF19">
    <property type="entry name" value="FORMYLGLYCINE-GENERATING ENZYME"/>
    <property type="match status" value="1"/>
</dbReference>
<comment type="caution">
    <text evidence="2">The sequence shown here is derived from an EMBL/GenBank/DDBJ whole genome shotgun (WGS) entry which is preliminary data.</text>
</comment>
<evidence type="ECO:0000313" key="3">
    <source>
        <dbReference type="Proteomes" id="UP000603434"/>
    </source>
</evidence>
<accession>A0A8J6NMI3</accession>
<name>A0A8J6NMI3_9BACT</name>
<dbReference type="Pfam" id="PF03781">
    <property type="entry name" value="FGE-sulfatase"/>
    <property type="match status" value="1"/>
</dbReference>
<dbReference type="InterPro" id="IPR005532">
    <property type="entry name" value="SUMF_dom"/>
</dbReference>
<dbReference type="PANTHER" id="PTHR23150">
    <property type="entry name" value="SULFATASE MODIFYING FACTOR 1, 2"/>
    <property type="match status" value="1"/>
</dbReference>
<dbReference type="InterPro" id="IPR051043">
    <property type="entry name" value="Sulfatase_Mod_Factor_Kinase"/>
</dbReference>
<dbReference type="EMBL" id="JACNJH010000221">
    <property type="protein sequence ID" value="MBC8362807.1"/>
    <property type="molecule type" value="Genomic_DNA"/>
</dbReference>
<dbReference type="InterPro" id="IPR016187">
    <property type="entry name" value="CTDL_fold"/>
</dbReference>
<dbReference type="SUPFAM" id="SSF56436">
    <property type="entry name" value="C-type lectin-like"/>
    <property type="match status" value="1"/>
</dbReference>
<sequence>MPLTSLVCPQCHIPVKENWKRCPECEVRLVCISCHRRIPAGRSGCPACDSPAPEITALESLITEPVTGVEFVYVPPGSFMMGDTFDEGMENEKPVHEVQLDSFYLGRYPVTQSQWKSLMPDNPAEFQGDLRPVEKVSWYAVQEFTRKLTQVNKGKYAFQLPSEAQWEYAARSGGKKEEYSGGSNIDALAWYDDNSNGTTHPVGQKAPNGLGIHDMSGNVWEWCRDTYKARAYERHQRKNPVCNEEGPDRVMRGGSWNLDAWSARCSRRFSLPADLFGPALGFRLAMIL</sequence>
<feature type="domain" description="Sulfatase-modifying factor enzyme-like" evidence="1">
    <location>
        <begin position="70"/>
        <end position="285"/>
    </location>
</feature>
<dbReference type="Gene3D" id="3.90.1580.10">
    <property type="entry name" value="paralog of FGE (formylglycine-generating enzyme)"/>
    <property type="match status" value="1"/>
</dbReference>
<gene>
    <name evidence="2" type="ORF">H8E23_15590</name>
</gene>
<reference evidence="2 3" key="1">
    <citation type="submission" date="2020-08" db="EMBL/GenBank/DDBJ databases">
        <title>Bridging the membrane lipid divide: bacteria of the FCB group superphylum have the potential to synthesize archaeal ether lipids.</title>
        <authorList>
            <person name="Villanueva L."/>
            <person name="Von Meijenfeldt F.A.B."/>
            <person name="Westbye A.B."/>
            <person name="Yadav S."/>
            <person name="Hopmans E.C."/>
            <person name="Dutilh B.E."/>
            <person name="Sinninghe Damste J.S."/>
        </authorList>
    </citation>
    <scope>NUCLEOTIDE SEQUENCE [LARGE SCALE GENOMIC DNA]</scope>
    <source>
        <strain evidence="2">NIOZ-UU30</strain>
    </source>
</reference>
<dbReference type="AlphaFoldDB" id="A0A8J6NMI3"/>
<dbReference type="Proteomes" id="UP000603434">
    <property type="component" value="Unassembled WGS sequence"/>
</dbReference>
<dbReference type="InterPro" id="IPR042095">
    <property type="entry name" value="SUMF_sf"/>
</dbReference>
<evidence type="ECO:0000259" key="1">
    <source>
        <dbReference type="Pfam" id="PF03781"/>
    </source>
</evidence>
<organism evidence="2 3">
    <name type="scientific">Candidatus Desulfatibia profunda</name>
    <dbReference type="NCBI Taxonomy" id="2841695"/>
    <lineage>
        <taxon>Bacteria</taxon>
        <taxon>Pseudomonadati</taxon>
        <taxon>Thermodesulfobacteriota</taxon>
        <taxon>Desulfobacteria</taxon>
        <taxon>Desulfobacterales</taxon>
        <taxon>Desulfobacterales incertae sedis</taxon>
        <taxon>Candidatus Desulfatibia</taxon>
    </lineage>
</organism>
<proteinExistence type="predicted"/>
<evidence type="ECO:0000313" key="2">
    <source>
        <dbReference type="EMBL" id="MBC8362807.1"/>
    </source>
</evidence>
<dbReference type="GO" id="GO:0120147">
    <property type="term" value="F:formylglycine-generating oxidase activity"/>
    <property type="evidence" value="ECO:0007669"/>
    <property type="project" value="TreeGrafter"/>
</dbReference>
<protein>
    <submittedName>
        <fullName evidence="2">SUMF1/EgtB/PvdO family nonheme iron enzyme</fullName>
    </submittedName>
</protein>